<evidence type="ECO:0000313" key="2">
    <source>
        <dbReference type="EMBL" id="MDC7682636.1"/>
    </source>
</evidence>
<proteinExistence type="predicted"/>
<sequence length="317" mass="34437">MKRLIGTVFTLLAFVAVPATAQKTAQKKATQWSDITEVVVRAPAAGPAMWKLTRGQSTVWVLGTLIVVPENLKWDQKRLARALNGAHVLITPAVSRSDPAQAGQLQALSKLPANGRLYEVLSEPVYARFEATVQREHLSINDYIRFQPVIAAGNLSRDALSAHGLSAMALYEQMTTVVRKSKVRTRRAGSYDYSALIAYYVSLDAAQAEACVVNGLDGLDYDLRTTQSMAKAWATGDLPAVMRLYREPDFLTCVLSGETTADMYQTYAIDSMTAAIGAALDTPGKSVAIVPFDDLLRKDGVLDRLKAEGVEITAPSQ</sequence>
<dbReference type="RefSeq" id="WP_272747123.1">
    <property type="nucleotide sequence ID" value="NZ_JAQQKX010000003.1"/>
</dbReference>
<feature type="chain" id="PRO_5046390003" evidence="1">
    <location>
        <begin position="22"/>
        <end position="317"/>
    </location>
</feature>
<dbReference type="CDD" id="cd14788">
    <property type="entry name" value="GumN"/>
    <property type="match status" value="1"/>
</dbReference>
<feature type="signal peptide" evidence="1">
    <location>
        <begin position="1"/>
        <end position="21"/>
    </location>
</feature>
<gene>
    <name evidence="2" type="ORF">PQU92_05075</name>
</gene>
<dbReference type="InterPro" id="IPR002816">
    <property type="entry name" value="TraB/PrgY/GumN_fam"/>
</dbReference>
<keyword evidence="3" id="KW-1185">Reference proteome</keyword>
<dbReference type="Proteomes" id="UP001214854">
    <property type="component" value="Unassembled WGS sequence"/>
</dbReference>
<comment type="caution">
    <text evidence="2">The sequence shown here is derived from an EMBL/GenBank/DDBJ whole genome shotgun (WGS) entry which is preliminary data.</text>
</comment>
<reference evidence="2 3" key="1">
    <citation type="submission" date="2023-01" db="EMBL/GenBank/DDBJ databases">
        <title>Novel species of the genus Asticcacaulis isolated from rivers.</title>
        <authorList>
            <person name="Lu H."/>
        </authorList>
    </citation>
    <scope>NUCLEOTIDE SEQUENCE [LARGE SCALE GENOMIC DNA]</scope>
    <source>
        <strain evidence="2 3">BYS171W</strain>
    </source>
</reference>
<organism evidence="2 3">
    <name type="scientific">Asticcacaulis aquaticus</name>
    <dbReference type="NCBI Taxonomy" id="2984212"/>
    <lineage>
        <taxon>Bacteria</taxon>
        <taxon>Pseudomonadati</taxon>
        <taxon>Pseudomonadota</taxon>
        <taxon>Alphaproteobacteria</taxon>
        <taxon>Caulobacterales</taxon>
        <taxon>Caulobacteraceae</taxon>
        <taxon>Asticcacaulis</taxon>
    </lineage>
</organism>
<evidence type="ECO:0000313" key="3">
    <source>
        <dbReference type="Proteomes" id="UP001214854"/>
    </source>
</evidence>
<evidence type="ECO:0000256" key="1">
    <source>
        <dbReference type="SAM" id="SignalP"/>
    </source>
</evidence>
<dbReference type="Pfam" id="PF01963">
    <property type="entry name" value="TraB_PrgY_gumN"/>
    <property type="match status" value="1"/>
</dbReference>
<protein>
    <submittedName>
        <fullName evidence="2">TraB/GumN family protein</fullName>
    </submittedName>
</protein>
<name>A0ABT5HRE1_9CAUL</name>
<accession>A0ABT5HRE1</accession>
<dbReference type="EMBL" id="JAQQKX010000003">
    <property type="protein sequence ID" value="MDC7682636.1"/>
    <property type="molecule type" value="Genomic_DNA"/>
</dbReference>
<keyword evidence="1" id="KW-0732">Signal</keyword>